<dbReference type="InterPro" id="IPR036415">
    <property type="entry name" value="Lamin_tail_dom_sf"/>
</dbReference>
<comment type="caution">
    <text evidence="3">The sequence shown here is derived from an EMBL/GenBank/DDBJ whole genome shotgun (WGS) entry which is preliminary data.</text>
</comment>
<accession>A0A830EGX3</accession>
<dbReference type="CDD" id="cd07731">
    <property type="entry name" value="ComA-like_MBL-fold"/>
    <property type="match status" value="1"/>
</dbReference>
<dbReference type="PANTHER" id="PTHR30619:SF1">
    <property type="entry name" value="RECOMBINATION PROTEIN 2"/>
    <property type="match status" value="1"/>
</dbReference>
<reference evidence="3" key="2">
    <citation type="submission" date="2020-09" db="EMBL/GenBank/DDBJ databases">
        <authorList>
            <person name="Sun Q."/>
            <person name="Ohkuma M."/>
        </authorList>
    </citation>
    <scope>NUCLEOTIDE SEQUENCE</scope>
    <source>
        <strain evidence="3">JCM 19018</strain>
    </source>
</reference>
<organism evidence="3 4">
    <name type="scientific">Haloarcula sebkhae</name>
    <dbReference type="NCBI Taxonomy" id="932660"/>
    <lineage>
        <taxon>Archaea</taxon>
        <taxon>Methanobacteriati</taxon>
        <taxon>Methanobacteriota</taxon>
        <taxon>Stenosarchaea group</taxon>
        <taxon>Halobacteria</taxon>
        <taxon>Halobacteriales</taxon>
        <taxon>Haloarculaceae</taxon>
        <taxon>Haloarcula</taxon>
    </lineage>
</organism>
<dbReference type="InterPro" id="IPR052159">
    <property type="entry name" value="Competence_DNA_uptake"/>
</dbReference>
<feature type="domain" description="LTD" evidence="2">
    <location>
        <begin position="364"/>
        <end position="482"/>
    </location>
</feature>
<gene>
    <name evidence="3" type="ORF">GCM10009067_08700</name>
</gene>
<reference evidence="3" key="1">
    <citation type="journal article" date="2014" name="Int. J. Syst. Evol. Microbiol.">
        <title>Complete genome sequence of Corynebacterium casei LMG S-19264T (=DSM 44701T), isolated from a smear-ripened cheese.</title>
        <authorList>
            <consortium name="US DOE Joint Genome Institute (JGI-PGF)"/>
            <person name="Walter F."/>
            <person name="Albersmeier A."/>
            <person name="Kalinowski J."/>
            <person name="Ruckert C."/>
        </authorList>
    </citation>
    <scope>NUCLEOTIDE SEQUENCE</scope>
    <source>
        <strain evidence="3">JCM 19018</strain>
    </source>
</reference>
<dbReference type="PROSITE" id="PS51257">
    <property type="entry name" value="PROKAR_LIPOPROTEIN"/>
    <property type="match status" value="1"/>
</dbReference>
<dbReference type="OrthoDB" id="3327at2157"/>
<protein>
    <submittedName>
        <fullName evidence="3">Competence protein</fullName>
    </submittedName>
</protein>
<dbReference type="EMBL" id="BMPD01000001">
    <property type="protein sequence ID" value="GGK58445.1"/>
    <property type="molecule type" value="Genomic_DNA"/>
</dbReference>
<dbReference type="AlphaFoldDB" id="A0A830EGX3"/>
<feature type="compositionally biased region" description="Low complexity" evidence="1">
    <location>
        <begin position="351"/>
        <end position="369"/>
    </location>
</feature>
<dbReference type="PANTHER" id="PTHR30619">
    <property type="entry name" value="DNA INTERNALIZATION/COMPETENCE PROTEIN COMEC/REC2"/>
    <property type="match status" value="1"/>
</dbReference>
<dbReference type="InterPro" id="IPR035681">
    <property type="entry name" value="ComA-like_MBL"/>
</dbReference>
<dbReference type="Pfam" id="PF00753">
    <property type="entry name" value="Lactamase_B"/>
    <property type="match status" value="1"/>
</dbReference>
<name>A0A830EGX3_9EURY</name>
<dbReference type="SUPFAM" id="SSF74853">
    <property type="entry name" value="Lamin A/C globular tail domain"/>
    <property type="match status" value="1"/>
</dbReference>
<dbReference type="InterPro" id="IPR036866">
    <property type="entry name" value="RibonucZ/Hydroxyglut_hydro"/>
</dbReference>
<proteinExistence type="predicted"/>
<dbReference type="InterPro" id="IPR001279">
    <property type="entry name" value="Metallo-B-lactamas"/>
</dbReference>
<dbReference type="Gene3D" id="2.60.40.1260">
    <property type="entry name" value="Lamin Tail domain"/>
    <property type="match status" value="1"/>
</dbReference>
<dbReference type="Pfam" id="PF00932">
    <property type="entry name" value="LTD"/>
    <property type="match status" value="1"/>
</dbReference>
<dbReference type="InterPro" id="IPR001322">
    <property type="entry name" value="Lamin_tail_dom"/>
</dbReference>
<evidence type="ECO:0000259" key="2">
    <source>
        <dbReference type="PROSITE" id="PS51841"/>
    </source>
</evidence>
<dbReference type="RefSeq" id="WP_188975658.1">
    <property type="nucleotide sequence ID" value="NZ_BMPD01000001.1"/>
</dbReference>
<dbReference type="SMART" id="SM00849">
    <property type="entry name" value="Lactamase_B"/>
    <property type="match status" value="1"/>
</dbReference>
<evidence type="ECO:0000313" key="3">
    <source>
        <dbReference type="EMBL" id="GGK58445.1"/>
    </source>
</evidence>
<dbReference type="SUPFAM" id="SSF56281">
    <property type="entry name" value="Metallo-hydrolase/oxidoreductase"/>
    <property type="match status" value="1"/>
</dbReference>
<dbReference type="PROSITE" id="PS51841">
    <property type="entry name" value="LTD"/>
    <property type="match status" value="1"/>
</dbReference>
<feature type="region of interest" description="Disordered" evidence="1">
    <location>
        <begin position="311"/>
        <end position="376"/>
    </location>
</feature>
<feature type="compositionally biased region" description="Polar residues" evidence="1">
    <location>
        <begin position="331"/>
        <end position="341"/>
    </location>
</feature>
<sequence length="482" mass="51127">MVQSRGVASLIVAVLLVLAGCGGFVANGVDGSTNSPTATETATPDASLPAAANGTLEVHFINVGQSVATLLVSPDNETMLIDSGDFTDDGEYVLQYLDRQGIDRIDHFVVSHNDADHIGGNAAVIRHYETEKNGVGVVYDPGIAASTQTYERYLDAVEAHNVTLYETREGDRIRFSGVETTVLGPPNPYLENGARNENSIVIRIEHGKTSFLFTGDAEDDQEAYLVDTYGATLGSTVLKAGHHGSASSTDGPLLDAASPRTVVVSSAYDSQYGHPDNETLQRLSARSVPTYWTATHGDTVLTSNGTAVTVSTQRAAPTDPLSLRSGDPISPGTTEPVTQRATYLPRSSPRTDTPAATDTPAVTDGGTPTENTSGDLIIDRVHADAAGDDRDNLNDEYVVFRNAGAEPLDMGGWTVSDEADHTYIVPDGFTLGPDETVTLHTGSGTDTDTDLYWGSERPIWNNGGDTVTVTDADNETVLERSY</sequence>
<dbReference type="Proteomes" id="UP000614221">
    <property type="component" value="Unassembled WGS sequence"/>
</dbReference>
<evidence type="ECO:0000313" key="4">
    <source>
        <dbReference type="Proteomes" id="UP000614221"/>
    </source>
</evidence>
<dbReference type="Gene3D" id="3.60.15.10">
    <property type="entry name" value="Ribonuclease Z/Hydroxyacylglutathione hydrolase-like"/>
    <property type="match status" value="1"/>
</dbReference>
<evidence type="ECO:0000256" key="1">
    <source>
        <dbReference type="SAM" id="MobiDB-lite"/>
    </source>
</evidence>